<feature type="transmembrane region" description="Helical" evidence="1">
    <location>
        <begin position="21"/>
        <end position="39"/>
    </location>
</feature>
<protein>
    <submittedName>
        <fullName evidence="2">Uncharacterized protein</fullName>
    </submittedName>
</protein>
<evidence type="ECO:0000313" key="3">
    <source>
        <dbReference type="Proteomes" id="UP000034103"/>
    </source>
</evidence>
<keyword evidence="1" id="KW-0472">Membrane</keyword>
<reference evidence="2 3" key="1">
    <citation type="journal article" date="2015" name="Genome Announc.">
        <title>Complete Genome Sequence of Microcystis aeruginosa NIES-2549, a Bloom-Forming Cyanobacterium from Lake Kasumigaura, Japan.</title>
        <authorList>
            <person name="Yamaguchi H."/>
            <person name="Suzuki S."/>
            <person name="Tanabe Y."/>
            <person name="Osana Y."/>
            <person name="Shimura Y."/>
            <person name="Ishida K."/>
            <person name="Kawachi M."/>
        </authorList>
    </citation>
    <scope>NUCLEOTIDE SEQUENCE [LARGE SCALE GENOMIC DNA]</scope>
    <source>
        <strain evidence="2 3">NIES-2549</strain>
    </source>
</reference>
<gene>
    <name evidence="2" type="ORF">MYAER_2292</name>
</gene>
<dbReference type="AlphaFoldDB" id="A0A0F6U539"/>
<organism evidence="2 3">
    <name type="scientific">Microcystis aeruginosa NIES-2549</name>
    <dbReference type="NCBI Taxonomy" id="1641812"/>
    <lineage>
        <taxon>Bacteria</taxon>
        <taxon>Bacillati</taxon>
        <taxon>Cyanobacteriota</taxon>
        <taxon>Cyanophyceae</taxon>
        <taxon>Oscillatoriophycideae</taxon>
        <taxon>Chroococcales</taxon>
        <taxon>Microcystaceae</taxon>
        <taxon>Microcystis</taxon>
    </lineage>
</organism>
<keyword evidence="1" id="KW-1133">Transmembrane helix</keyword>
<keyword evidence="1" id="KW-0812">Transmembrane</keyword>
<evidence type="ECO:0000256" key="1">
    <source>
        <dbReference type="SAM" id="Phobius"/>
    </source>
</evidence>
<dbReference type="Proteomes" id="UP000034103">
    <property type="component" value="Chromosome"/>
</dbReference>
<evidence type="ECO:0000313" key="2">
    <source>
        <dbReference type="EMBL" id="AKE64636.1"/>
    </source>
</evidence>
<sequence length="40" mass="4543">MAYSIAKIKVNCVIMGLEARLFELSTSVSLAIFHSLYFYL</sequence>
<dbReference type="PATRIC" id="fig|1641812.3.peg.2372"/>
<accession>A0A0F6U539</accession>
<proteinExistence type="predicted"/>
<dbReference type="HOGENOM" id="CLU_3292393_0_0_3"/>
<name>A0A0F6U539_MICAE</name>
<dbReference type="EMBL" id="CP011304">
    <property type="protein sequence ID" value="AKE64636.1"/>
    <property type="molecule type" value="Genomic_DNA"/>
</dbReference>